<sequence length="293" mass="30449">MPDPALLSAALALADEGIPVFWLGRSKRPVANCPACPKVEDDPSHDPEACGCLTCHGFYAATCDPDRIRAMQAAVPAGLLALRTGTVSDRVVLDIDPRNGGTVLRDLMPATRCARSGSGGWHLHYRHPGGRLAGKLRGHPGIDVKADGGYVVAPPSIHPGTRQPYRWTGGRAEVEMPPPLIAACRPAEAPPAGSPVTAPTPTTNGRGISSPAALLAAHLDTLARAPEGRRRNTLYGVARGVARMVAAGALTATDAHTVLYQAGRAAGQTDRDTRAAIADGFRHESVATEGIAA</sequence>
<reference evidence="2 3" key="1">
    <citation type="submission" date="2020-08" db="EMBL/GenBank/DDBJ databases">
        <title>Sequencing the genomes of 1000 actinobacteria strains.</title>
        <authorList>
            <person name="Klenk H.-P."/>
        </authorList>
    </citation>
    <scope>NUCLEOTIDE SEQUENCE [LARGE SCALE GENOMIC DNA]</scope>
    <source>
        <strain evidence="2 3">DSM 43149</strain>
    </source>
</reference>
<dbReference type="SUPFAM" id="SSF56747">
    <property type="entry name" value="Prim-pol domain"/>
    <property type="match status" value="1"/>
</dbReference>
<dbReference type="EMBL" id="JACHNH010000001">
    <property type="protein sequence ID" value="MBB4761395.1"/>
    <property type="molecule type" value="Genomic_DNA"/>
</dbReference>
<evidence type="ECO:0000259" key="1">
    <source>
        <dbReference type="SMART" id="SM00943"/>
    </source>
</evidence>
<name>A0A7W7HVB0_9ACTN</name>
<accession>A0A7W7HVB0</accession>
<organism evidence="2 3">
    <name type="scientific">Actinoplanes digitatis</name>
    <dbReference type="NCBI Taxonomy" id="1868"/>
    <lineage>
        <taxon>Bacteria</taxon>
        <taxon>Bacillati</taxon>
        <taxon>Actinomycetota</taxon>
        <taxon>Actinomycetes</taxon>
        <taxon>Micromonosporales</taxon>
        <taxon>Micromonosporaceae</taxon>
        <taxon>Actinoplanes</taxon>
    </lineage>
</organism>
<dbReference type="CDD" id="cd04859">
    <property type="entry name" value="Prim_Pol"/>
    <property type="match status" value="1"/>
</dbReference>
<proteinExistence type="predicted"/>
<feature type="domain" description="DNA primase/polymerase bifunctional N-terminal" evidence="1">
    <location>
        <begin position="10"/>
        <end position="184"/>
    </location>
</feature>
<dbReference type="RefSeq" id="WP_184991775.1">
    <property type="nucleotide sequence ID" value="NZ_BOMK01000030.1"/>
</dbReference>
<dbReference type="SMART" id="SM00943">
    <property type="entry name" value="Prim-Pol"/>
    <property type="match status" value="1"/>
</dbReference>
<dbReference type="Proteomes" id="UP000578112">
    <property type="component" value="Unassembled WGS sequence"/>
</dbReference>
<comment type="caution">
    <text evidence="2">The sequence shown here is derived from an EMBL/GenBank/DDBJ whole genome shotgun (WGS) entry which is preliminary data.</text>
</comment>
<gene>
    <name evidence="2" type="ORF">BJ971_001951</name>
</gene>
<dbReference type="AlphaFoldDB" id="A0A7W7HVB0"/>
<dbReference type="InterPro" id="IPR015330">
    <property type="entry name" value="DNA_primase/pol_bifunc_N"/>
</dbReference>
<evidence type="ECO:0000313" key="3">
    <source>
        <dbReference type="Proteomes" id="UP000578112"/>
    </source>
</evidence>
<evidence type="ECO:0000313" key="2">
    <source>
        <dbReference type="EMBL" id="MBB4761395.1"/>
    </source>
</evidence>
<dbReference type="Pfam" id="PF09250">
    <property type="entry name" value="Prim-Pol"/>
    <property type="match status" value="1"/>
</dbReference>
<keyword evidence="3" id="KW-1185">Reference proteome</keyword>
<protein>
    <recommendedName>
        <fullName evidence="1">DNA primase/polymerase bifunctional N-terminal domain-containing protein</fullName>
    </recommendedName>
</protein>